<dbReference type="InterPro" id="IPR020476">
    <property type="entry name" value="Nudix_hydrolase"/>
</dbReference>
<evidence type="ECO:0000259" key="4">
    <source>
        <dbReference type="PROSITE" id="PS51462"/>
    </source>
</evidence>
<sequence length="185" mass="21364">MSNPPQVIRERLRFQGYKYTFVSQRMRFPNGKEGEREYLIHPGGAVVVPMTAAGKFVCIRQYRFAVASYIYEFPAGTLEPGEHPDQTIRRELEEETGLRAHRWDSLGQFYLCPGYSDEIMYAYLARDLEVLDLPPDKDEDEDITVVEFSPAELTEIARSSMDLDSKSITCFWRAQMFLAAEKEKS</sequence>
<accession>A0ABT0CD39</accession>
<dbReference type="PRINTS" id="PR00502">
    <property type="entry name" value="NUDIXFAMILY"/>
</dbReference>
<proteinExistence type="inferred from homology"/>
<evidence type="ECO:0000256" key="2">
    <source>
        <dbReference type="ARBA" id="ARBA00022801"/>
    </source>
</evidence>
<dbReference type="EMBL" id="JAFIRA010000024">
    <property type="protein sequence ID" value="MCJ2543250.1"/>
    <property type="molecule type" value="Genomic_DNA"/>
</dbReference>
<comment type="cofactor">
    <cofactor evidence="1">
        <name>Mg(2+)</name>
        <dbReference type="ChEBI" id="CHEBI:18420"/>
    </cofactor>
</comment>
<organism evidence="5 6">
    <name type="scientific">Thermostichus vulcanus str. 'Rupite'</name>
    <dbReference type="NCBI Taxonomy" id="2813851"/>
    <lineage>
        <taxon>Bacteria</taxon>
        <taxon>Bacillati</taxon>
        <taxon>Cyanobacteriota</taxon>
        <taxon>Cyanophyceae</taxon>
        <taxon>Thermostichales</taxon>
        <taxon>Thermostichaceae</taxon>
        <taxon>Thermostichus</taxon>
    </lineage>
</organism>
<comment type="caution">
    <text evidence="5">The sequence shown here is derived from an EMBL/GenBank/DDBJ whole genome shotgun (WGS) entry which is preliminary data.</text>
</comment>
<evidence type="ECO:0000313" key="6">
    <source>
        <dbReference type="Proteomes" id="UP000830835"/>
    </source>
</evidence>
<dbReference type="Proteomes" id="UP000830835">
    <property type="component" value="Unassembled WGS sequence"/>
</dbReference>
<protein>
    <submittedName>
        <fullName evidence="5">NUDIX hydrolase</fullName>
    </submittedName>
</protein>
<dbReference type="InterPro" id="IPR020084">
    <property type="entry name" value="NUDIX_hydrolase_CS"/>
</dbReference>
<dbReference type="CDD" id="cd03424">
    <property type="entry name" value="NUDIX_ADPRase_Nudt5_UGPPase_Nudt14"/>
    <property type="match status" value="1"/>
</dbReference>
<dbReference type="Gene3D" id="3.90.79.10">
    <property type="entry name" value="Nucleoside Triphosphate Pyrophosphohydrolase"/>
    <property type="match status" value="1"/>
</dbReference>
<dbReference type="PANTHER" id="PTHR11839:SF18">
    <property type="entry name" value="NUDIX HYDROLASE DOMAIN-CONTAINING PROTEIN"/>
    <property type="match status" value="1"/>
</dbReference>
<dbReference type="SUPFAM" id="SSF55811">
    <property type="entry name" value="Nudix"/>
    <property type="match status" value="1"/>
</dbReference>
<evidence type="ECO:0000313" key="5">
    <source>
        <dbReference type="EMBL" id="MCJ2543250.1"/>
    </source>
</evidence>
<name>A0ABT0CD39_THEVL</name>
<feature type="domain" description="Nudix hydrolase" evidence="4">
    <location>
        <begin position="39"/>
        <end position="176"/>
    </location>
</feature>
<evidence type="ECO:0000256" key="1">
    <source>
        <dbReference type="ARBA" id="ARBA00001946"/>
    </source>
</evidence>
<dbReference type="Pfam" id="PF00293">
    <property type="entry name" value="NUDIX"/>
    <property type="match status" value="1"/>
</dbReference>
<dbReference type="PANTHER" id="PTHR11839">
    <property type="entry name" value="UDP/ADP-SUGAR PYROPHOSPHATASE"/>
    <property type="match status" value="1"/>
</dbReference>
<gene>
    <name evidence="5" type="ORF">JX360_10075</name>
</gene>
<keyword evidence="6" id="KW-1185">Reference proteome</keyword>
<dbReference type="PROSITE" id="PS00893">
    <property type="entry name" value="NUDIX_BOX"/>
    <property type="match status" value="1"/>
</dbReference>
<evidence type="ECO:0000256" key="3">
    <source>
        <dbReference type="RuleBase" id="RU003476"/>
    </source>
</evidence>
<dbReference type="RefSeq" id="WP_244350526.1">
    <property type="nucleotide sequence ID" value="NZ_JAFIRA010000024.1"/>
</dbReference>
<dbReference type="InterPro" id="IPR000086">
    <property type="entry name" value="NUDIX_hydrolase_dom"/>
</dbReference>
<dbReference type="PROSITE" id="PS51462">
    <property type="entry name" value="NUDIX"/>
    <property type="match status" value="1"/>
</dbReference>
<keyword evidence="2 3" id="KW-0378">Hydrolase</keyword>
<reference evidence="5" key="1">
    <citation type="submission" date="2021-02" db="EMBL/GenBank/DDBJ databases">
        <title>The CRISPR/cas machinery reduction and long-range gene transfer in the hot spring cyanobacterium Synechococcus.</title>
        <authorList>
            <person name="Dvorak P."/>
            <person name="Jahodarova E."/>
            <person name="Hasler P."/>
            <person name="Poulickova A."/>
        </authorList>
    </citation>
    <scope>NUCLEOTIDE SEQUENCE</scope>
    <source>
        <strain evidence="5">Rupite</strain>
    </source>
</reference>
<comment type="similarity">
    <text evidence="3">Belongs to the Nudix hydrolase family.</text>
</comment>
<dbReference type="InterPro" id="IPR015797">
    <property type="entry name" value="NUDIX_hydrolase-like_dom_sf"/>
</dbReference>
<dbReference type="GO" id="GO:0016787">
    <property type="term" value="F:hydrolase activity"/>
    <property type="evidence" value="ECO:0007669"/>
    <property type="project" value="UniProtKB-KW"/>
</dbReference>